<name>A0A0M3JLR9_ANISI</name>
<sequence>MRIIRVFAFFVYGNRYEEPEYALQWSISESGSETNVSEGDWEATNNCPPGQPGPPGEPGEPGVDGVDGDPGKPGREGEYESPMTGACS</sequence>
<dbReference type="Proteomes" id="UP000267096">
    <property type="component" value="Unassembled WGS sequence"/>
</dbReference>
<keyword evidence="3" id="KW-1185">Reference proteome</keyword>
<proteinExistence type="predicted"/>
<feature type="compositionally biased region" description="Basic and acidic residues" evidence="1">
    <location>
        <begin position="69"/>
        <end position="78"/>
    </location>
</feature>
<feature type="compositionally biased region" description="Polar residues" evidence="1">
    <location>
        <begin position="29"/>
        <end position="47"/>
    </location>
</feature>
<feature type="region of interest" description="Disordered" evidence="1">
    <location>
        <begin position="29"/>
        <end position="88"/>
    </location>
</feature>
<reference evidence="2 3" key="2">
    <citation type="submission" date="2018-11" db="EMBL/GenBank/DDBJ databases">
        <authorList>
            <consortium name="Pathogen Informatics"/>
        </authorList>
    </citation>
    <scope>NUCLEOTIDE SEQUENCE [LARGE SCALE GENOMIC DNA]</scope>
</reference>
<evidence type="ECO:0000313" key="2">
    <source>
        <dbReference type="EMBL" id="VDK31397.1"/>
    </source>
</evidence>
<gene>
    <name evidence="2" type="ORF">ASIM_LOCUS8352</name>
</gene>
<dbReference type="AlphaFoldDB" id="A0A0M3JLR9"/>
<dbReference type="WBParaSite" id="ASIM_0000860001-mRNA-1">
    <property type="protein sequence ID" value="ASIM_0000860001-mRNA-1"/>
    <property type="gene ID" value="ASIM_0000860001"/>
</dbReference>
<reference evidence="4" key="1">
    <citation type="submission" date="2017-02" db="UniProtKB">
        <authorList>
            <consortium name="WormBaseParasite"/>
        </authorList>
    </citation>
    <scope>IDENTIFICATION</scope>
</reference>
<protein>
    <submittedName>
        <fullName evidence="4">Collagen triple helix repeat protein</fullName>
    </submittedName>
</protein>
<organism evidence="4">
    <name type="scientific">Anisakis simplex</name>
    <name type="common">Herring worm</name>
    <dbReference type="NCBI Taxonomy" id="6269"/>
    <lineage>
        <taxon>Eukaryota</taxon>
        <taxon>Metazoa</taxon>
        <taxon>Ecdysozoa</taxon>
        <taxon>Nematoda</taxon>
        <taxon>Chromadorea</taxon>
        <taxon>Rhabditida</taxon>
        <taxon>Spirurina</taxon>
        <taxon>Ascaridomorpha</taxon>
        <taxon>Ascaridoidea</taxon>
        <taxon>Anisakidae</taxon>
        <taxon>Anisakis</taxon>
        <taxon>Anisakis simplex complex</taxon>
    </lineage>
</organism>
<dbReference type="Gene3D" id="1.20.5.320">
    <property type="entry name" value="6-Phosphogluconate Dehydrogenase, domain 3"/>
    <property type="match status" value="1"/>
</dbReference>
<evidence type="ECO:0000313" key="4">
    <source>
        <dbReference type="WBParaSite" id="ASIM_0000860001-mRNA-1"/>
    </source>
</evidence>
<feature type="compositionally biased region" description="Pro residues" evidence="1">
    <location>
        <begin position="49"/>
        <end position="58"/>
    </location>
</feature>
<accession>A0A0M3JLR9</accession>
<dbReference type="EMBL" id="UYRR01022380">
    <property type="protein sequence ID" value="VDK31397.1"/>
    <property type="molecule type" value="Genomic_DNA"/>
</dbReference>
<evidence type="ECO:0000256" key="1">
    <source>
        <dbReference type="SAM" id="MobiDB-lite"/>
    </source>
</evidence>
<evidence type="ECO:0000313" key="3">
    <source>
        <dbReference type="Proteomes" id="UP000267096"/>
    </source>
</evidence>